<organism evidence="3 4">
    <name type="scientific">Microbacterium azadirachtae</name>
    <dbReference type="NCBI Taxonomy" id="582680"/>
    <lineage>
        <taxon>Bacteria</taxon>
        <taxon>Bacillati</taxon>
        <taxon>Actinomycetota</taxon>
        <taxon>Actinomycetes</taxon>
        <taxon>Micrococcales</taxon>
        <taxon>Microbacteriaceae</taxon>
        <taxon>Microbacterium</taxon>
    </lineage>
</organism>
<name>A0A1I6GG08_9MICO</name>
<evidence type="ECO:0008006" key="5">
    <source>
        <dbReference type="Google" id="ProtNLM"/>
    </source>
</evidence>
<evidence type="ECO:0000313" key="4">
    <source>
        <dbReference type="Proteomes" id="UP000198877"/>
    </source>
</evidence>
<dbReference type="EMBL" id="FOYR01000001">
    <property type="protein sequence ID" value="SFR41132.1"/>
    <property type="molecule type" value="Genomic_DNA"/>
</dbReference>
<gene>
    <name evidence="3" type="ORF">SAMN04488591_1153</name>
</gene>
<dbReference type="InterPro" id="IPR021373">
    <property type="entry name" value="DUF2993"/>
</dbReference>
<evidence type="ECO:0000313" key="3">
    <source>
        <dbReference type="EMBL" id="SFR41132.1"/>
    </source>
</evidence>
<dbReference type="RefSeq" id="WP_091735952.1">
    <property type="nucleotide sequence ID" value="NZ_FOYR01000001.1"/>
</dbReference>
<accession>A0A1I6GG08</accession>
<dbReference type="Proteomes" id="UP000198877">
    <property type="component" value="Unassembled WGS sequence"/>
</dbReference>
<dbReference type="Pfam" id="PF11209">
    <property type="entry name" value="LmeA"/>
    <property type="match status" value="1"/>
</dbReference>
<sequence>MSGADEGTHPTEPYPQDLGHEHPTVPLPRGAAHGDGVPPRPPLPSAPVAVAPPRRRARSPWVLGLVLVLLAGIVVGGEFVARAVVAQQIRSQVITALKLPADQQLDVAVGGIVLPQLVAGRLDDVHLSTKSVAIGPITSAVDVDATGVPIRGGALGSATGTFRITGDQLEAAIKAAAGASTPIESVTIDGAGVKAAGTVSLFGASVPLALALTPGAEDGELTFTPTSASIGALTVDSGTVASSPFGAALKPLFATQKVCIADRLPAGVHLGGLRVKDGELIATFTADSAITTDPALLENGTCPTS</sequence>
<feature type="region of interest" description="Disordered" evidence="1">
    <location>
        <begin position="1"/>
        <end position="51"/>
    </location>
</feature>
<dbReference type="AlphaFoldDB" id="A0A1I6GG08"/>
<keyword evidence="2" id="KW-0812">Transmembrane</keyword>
<evidence type="ECO:0000256" key="2">
    <source>
        <dbReference type="SAM" id="Phobius"/>
    </source>
</evidence>
<protein>
    <recommendedName>
        <fullName evidence="5">DUF2993 domain-containing protein</fullName>
    </recommendedName>
</protein>
<evidence type="ECO:0000256" key="1">
    <source>
        <dbReference type="SAM" id="MobiDB-lite"/>
    </source>
</evidence>
<feature type="transmembrane region" description="Helical" evidence="2">
    <location>
        <begin position="61"/>
        <end position="81"/>
    </location>
</feature>
<keyword evidence="2" id="KW-0472">Membrane</keyword>
<keyword evidence="2" id="KW-1133">Transmembrane helix</keyword>
<reference evidence="4" key="1">
    <citation type="submission" date="2016-10" db="EMBL/GenBank/DDBJ databases">
        <authorList>
            <person name="Varghese N."/>
            <person name="Submissions S."/>
        </authorList>
    </citation>
    <scope>NUCLEOTIDE SEQUENCE [LARGE SCALE GENOMIC DNA]</scope>
    <source>
        <strain evidence="4">CL127</strain>
    </source>
</reference>
<proteinExistence type="predicted"/>